<sequence>MAQLLDLAPELLVNILHHLSYQDLLRSLTVCHRFFDVISKTPELDYQIHLQVAGLWDNPDCSLPIRTRLSLLQKQEEAWHFFKPLALSKMPVPDIPSGLFDLSPTTFSIGMATNEDTFETDGIEFFQLPSELEGSPAKEPLSWTFVKTGMIIVEYCLSIEANDLFIAVVSTPDDDVPMTQHLSALILQYSTKAPHVLARRPILHLCTVTEEHKGMPSVGLDVSRENLAVSIVFQDPEIRIAASSLCVFNWRTGEAKTDPMARQIPIFCTSLVFLTDDILINPNPFRPSIDIYHIRPSGSSSPDLRVRLIHSLYLPPLLQTTGSRVFISNISCISRPGAASTFPRFTQQDRPFAPDPANAVIPFVIAAHREDFTRQTFAMVAHRKSLLDLVPWHRLYSDDDPGVPFFQGLRSNIPPNLCSMQSWDSWGPPVTRWFSGRHLSTPYITCVSGSRYVQYVTHDLSQNAGGFPGAGERDTISIMDFNPAVVKIARQRKWEEKGLDYAEIKIFDGEGSDDALCPAGGVFASDVVGKLPFVQCKSLSRWDFDEVLMCQDHLLGLKNVPGTFRVGELAIMHFR</sequence>
<reference evidence="2 3" key="1">
    <citation type="journal article" date="2018" name="Evol. Lett.">
        <title>Horizontal gene cluster transfer increased hallucinogenic mushroom diversity.</title>
        <authorList>
            <person name="Reynolds H.T."/>
            <person name="Vijayakumar V."/>
            <person name="Gluck-Thaler E."/>
            <person name="Korotkin H.B."/>
            <person name="Matheny P.B."/>
            <person name="Slot J.C."/>
        </authorList>
    </citation>
    <scope>NUCLEOTIDE SEQUENCE [LARGE SCALE GENOMIC DNA]</scope>
    <source>
        <strain evidence="2 3">SRW20</strain>
    </source>
</reference>
<dbReference type="STRING" id="231916.A0A409XZD9"/>
<dbReference type="AlphaFoldDB" id="A0A409XZD9"/>
<organism evidence="2 3">
    <name type="scientific">Gymnopilus dilepis</name>
    <dbReference type="NCBI Taxonomy" id="231916"/>
    <lineage>
        <taxon>Eukaryota</taxon>
        <taxon>Fungi</taxon>
        <taxon>Dikarya</taxon>
        <taxon>Basidiomycota</taxon>
        <taxon>Agaricomycotina</taxon>
        <taxon>Agaricomycetes</taxon>
        <taxon>Agaricomycetidae</taxon>
        <taxon>Agaricales</taxon>
        <taxon>Agaricineae</taxon>
        <taxon>Hymenogastraceae</taxon>
        <taxon>Gymnopilus</taxon>
    </lineage>
</organism>
<feature type="domain" description="F-box" evidence="1">
    <location>
        <begin position="1"/>
        <end position="49"/>
    </location>
</feature>
<dbReference type="PROSITE" id="PS50181">
    <property type="entry name" value="FBOX"/>
    <property type="match status" value="1"/>
</dbReference>
<dbReference type="EMBL" id="NHYE01001396">
    <property type="protein sequence ID" value="PPQ96089.1"/>
    <property type="molecule type" value="Genomic_DNA"/>
</dbReference>
<gene>
    <name evidence="2" type="ORF">CVT26_004721</name>
</gene>
<name>A0A409XZD9_9AGAR</name>
<proteinExistence type="predicted"/>
<dbReference type="SMART" id="SM00256">
    <property type="entry name" value="FBOX"/>
    <property type="match status" value="1"/>
</dbReference>
<evidence type="ECO:0000313" key="3">
    <source>
        <dbReference type="Proteomes" id="UP000284706"/>
    </source>
</evidence>
<dbReference type="Proteomes" id="UP000284706">
    <property type="component" value="Unassembled WGS sequence"/>
</dbReference>
<evidence type="ECO:0000259" key="1">
    <source>
        <dbReference type="PROSITE" id="PS50181"/>
    </source>
</evidence>
<dbReference type="InterPro" id="IPR036047">
    <property type="entry name" value="F-box-like_dom_sf"/>
</dbReference>
<dbReference type="Pfam" id="PF12937">
    <property type="entry name" value="F-box-like"/>
    <property type="match status" value="1"/>
</dbReference>
<comment type="caution">
    <text evidence="2">The sequence shown here is derived from an EMBL/GenBank/DDBJ whole genome shotgun (WGS) entry which is preliminary data.</text>
</comment>
<keyword evidence="3" id="KW-1185">Reference proteome</keyword>
<dbReference type="OrthoDB" id="3149552at2759"/>
<evidence type="ECO:0000313" key="2">
    <source>
        <dbReference type="EMBL" id="PPQ96089.1"/>
    </source>
</evidence>
<dbReference type="SUPFAM" id="SSF81383">
    <property type="entry name" value="F-box domain"/>
    <property type="match status" value="1"/>
</dbReference>
<protein>
    <recommendedName>
        <fullName evidence="1">F-box domain-containing protein</fullName>
    </recommendedName>
</protein>
<dbReference type="InParanoid" id="A0A409XZD9"/>
<dbReference type="InterPro" id="IPR001810">
    <property type="entry name" value="F-box_dom"/>
</dbReference>
<accession>A0A409XZD9</accession>